<gene>
    <name evidence="1" type="ORF">WR25_25584</name>
</gene>
<dbReference type="OrthoDB" id="1368at2759"/>
<dbReference type="GO" id="GO:0016020">
    <property type="term" value="C:membrane"/>
    <property type="evidence" value="ECO:0007669"/>
    <property type="project" value="UniProtKB-SubCell"/>
</dbReference>
<keyword evidence="2" id="KW-1185">Reference proteome</keyword>
<dbReference type="AlphaFoldDB" id="A0A2A2K2X2"/>
<comment type="caution">
    <text evidence="1">The sequence shown here is derived from an EMBL/GenBank/DDBJ whole genome shotgun (WGS) entry which is preliminary data.</text>
</comment>
<dbReference type="GO" id="GO:0006811">
    <property type="term" value="P:monoatomic ion transport"/>
    <property type="evidence" value="ECO:0007669"/>
    <property type="project" value="UniProtKB-KW"/>
</dbReference>
<reference evidence="1 2" key="1">
    <citation type="journal article" date="2017" name="Curr. Biol.">
        <title>Genome architecture and evolution of a unichromosomal asexual nematode.</title>
        <authorList>
            <person name="Fradin H."/>
            <person name="Zegar C."/>
            <person name="Gutwein M."/>
            <person name="Lucas J."/>
            <person name="Kovtun M."/>
            <person name="Corcoran D."/>
            <person name="Baugh L.R."/>
            <person name="Kiontke K."/>
            <person name="Gunsalus K."/>
            <person name="Fitch D.H."/>
            <person name="Piano F."/>
        </authorList>
    </citation>
    <scope>NUCLEOTIDE SEQUENCE [LARGE SCALE GENOMIC DNA]</scope>
    <source>
        <strain evidence="1">PF1309</strain>
    </source>
</reference>
<sequence>MLLAIERIGTDLQSPFRISEHQIPMDTICETIERNLESMQREAHRAYSRQPSQPIPLWAVCCNNHSSAGWALGKPSRNWITPLRHKSISVSTRCAEASALSGPSSWASMSHSETRSCWLSRNASPSARRCP</sequence>
<protein>
    <submittedName>
        <fullName evidence="1">Uncharacterized protein</fullName>
    </submittedName>
</protein>
<proteinExistence type="predicted"/>
<dbReference type="EMBL" id="LIAE01009776">
    <property type="protein sequence ID" value="PAV68284.1"/>
    <property type="molecule type" value="Genomic_DNA"/>
</dbReference>
<evidence type="ECO:0000313" key="2">
    <source>
        <dbReference type="Proteomes" id="UP000218231"/>
    </source>
</evidence>
<organism evidence="1 2">
    <name type="scientific">Diploscapter pachys</name>
    <dbReference type="NCBI Taxonomy" id="2018661"/>
    <lineage>
        <taxon>Eukaryota</taxon>
        <taxon>Metazoa</taxon>
        <taxon>Ecdysozoa</taxon>
        <taxon>Nematoda</taxon>
        <taxon>Chromadorea</taxon>
        <taxon>Rhabditida</taxon>
        <taxon>Rhabditina</taxon>
        <taxon>Rhabditomorpha</taxon>
        <taxon>Rhabditoidea</taxon>
        <taxon>Rhabditidae</taxon>
        <taxon>Diploscapter</taxon>
    </lineage>
</organism>
<name>A0A2A2K2X2_9BILA</name>
<dbReference type="Proteomes" id="UP000218231">
    <property type="component" value="Unassembled WGS sequence"/>
</dbReference>
<accession>A0A2A2K2X2</accession>
<evidence type="ECO:0000313" key="1">
    <source>
        <dbReference type="EMBL" id="PAV68284.1"/>
    </source>
</evidence>